<evidence type="ECO:0000256" key="1">
    <source>
        <dbReference type="ARBA" id="ARBA00000022"/>
    </source>
</evidence>
<accession>A0ABW3KDM0</accession>
<evidence type="ECO:0000256" key="2">
    <source>
        <dbReference type="ARBA" id="ARBA00000751"/>
    </source>
</evidence>
<dbReference type="InterPro" id="IPR012816">
    <property type="entry name" value="NADAR"/>
</dbReference>
<reference evidence="5" key="1">
    <citation type="journal article" date="2019" name="Int. J. Syst. Evol. Microbiol.">
        <title>The Global Catalogue of Microorganisms (GCM) 10K type strain sequencing project: providing services to taxonomists for standard genome sequencing and annotation.</title>
        <authorList>
            <consortium name="The Broad Institute Genomics Platform"/>
            <consortium name="The Broad Institute Genome Sequencing Center for Infectious Disease"/>
            <person name="Wu L."/>
            <person name="Ma J."/>
        </authorList>
    </citation>
    <scope>NUCLEOTIDE SEQUENCE [LARGE SCALE GENOMIC DNA]</scope>
    <source>
        <strain evidence="5">CCUG 58938</strain>
    </source>
</reference>
<dbReference type="CDD" id="cd15457">
    <property type="entry name" value="NADAR"/>
    <property type="match status" value="1"/>
</dbReference>
<keyword evidence="5" id="KW-1185">Reference proteome</keyword>
<dbReference type="InterPro" id="IPR037238">
    <property type="entry name" value="YbiA-like_sf"/>
</dbReference>
<evidence type="ECO:0000313" key="5">
    <source>
        <dbReference type="Proteomes" id="UP001597112"/>
    </source>
</evidence>
<evidence type="ECO:0000313" key="4">
    <source>
        <dbReference type="EMBL" id="MFD1003515.1"/>
    </source>
</evidence>
<name>A0ABW3KDM0_9BACT</name>
<proteinExistence type="predicted"/>
<dbReference type="Proteomes" id="UP001597112">
    <property type="component" value="Unassembled WGS sequence"/>
</dbReference>
<organism evidence="4 5">
    <name type="scientific">Ohtaekwangia kribbensis</name>
    <dbReference type="NCBI Taxonomy" id="688913"/>
    <lineage>
        <taxon>Bacteria</taxon>
        <taxon>Pseudomonadati</taxon>
        <taxon>Bacteroidota</taxon>
        <taxon>Cytophagia</taxon>
        <taxon>Cytophagales</taxon>
        <taxon>Fulvivirgaceae</taxon>
        <taxon>Ohtaekwangia</taxon>
    </lineage>
</organism>
<dbReference type="Gene3D" id="1.10.357.40">
    <property type="entry name" value="YbiA-like"/>
    <property type="match status" value="1"/>
</dbReference>
<dbReference type="NCBIfam" id="TIGR02464">
    <property type="entry name" value="ribofla_fusion"/>
    <property type="match status" value="1"/>
</dbReference>
<comment type="caution">
    <text evidence="4">The sequence shown here is derived from an EMBL/GenBank/DDBJ whole genome shotgun (WGS) entry which is preliminary data.</text>
</comment>
<comment type="catalytic activity">
    <reaction evidence="1">
        <text>5-amino-6-(5-phospho-D-ribosylamino)uracil + H2O = 5,6-diaminouracil + D-ribose 5-phosphate</text>
        <dbReference type="Rhea" id="RHEA:55020"/>
        <dbReference type="ChEBI" id="CHEBI:15377"/>
        <dbReference type="ChEBI" id="CHEBI:46252"/>
        <dbReference type="ChEBI" id="CHEBI:58453"/>
        <dbReference type="ChEBI" id="CHEBI:78346"/>
    </reaction>
</comment>
<dbReference type="RefSeq" id="WP_377586300.1">
    <property type="nucleotide sequence ID" value="NZ_JBHTKA010000016.1"/>
</dbReference>
<dbReference type="SUPFAM" id="SSF143990">
    <property type="entry name" value="YbiA-like"/>
    <property type="match status" value="1"/>
</dbReference>
<dbReference type="Pfam" id="PF08719">
    <property type="entry name" value="NADAR"/>
    <property type="match status" value="1"/>
</dbReference>
<feature type="domain" description="NADAR" evidence="3">
    <location>
        <begin position="22"/>
        <end position="181"/>
    </location>
</feature>
<evidence type="ECO:0000259" key="3">
    <source>
        <dbReference type="Pfam" id="PF08719"/>
    </source>
</evidence>
<protein>
    <submittedName>
        <fullName evidence="4">NADAR family protein</fullName>
    </submittedName>
</protein>
<comment type="catalytic activity">
    <reaction evidence="2">
        <text>2,5-diamino-6-hydroxy-4-(5-phosphoribosylamino)-pyrimidine + H2O = 2,5,6-triamino-4-hydroxypyrimidine + D-ribose 5-phosphate</text>
        <dbReference type="Rhea" id="RHEA:23436"/>
        <dbReference type="ChEBI" id="CHEBI:15377"/>
        <dbReference type="ChEBI" id="CHEBI:58614"/>
        <dbReference type="ChEBI" id="CHEBI:78346"/>
        <dbReference type="ChEBI" id="CHEBI:137796"/>
    </reaction>
</comment>
<dbReference type="EMBL" id="JBHTKA010000016">
    <property type="protein sequence ID" value="MFD1003515.1"/>
    <property type="molecule type" value="Genomic_DNA"/>
</dbReference>
<sequence length="187" mass="21904">MKYNVQWLADKFDREEKLEFIFFWGHTNNRGDSVGKFIFSQWYPSSFIVDGVTYATAEHWMMAQKAKLFNDDDIFQKIISSAKPGEVKTFGRQIRNFDEEKWNARKYEIVTNGSIHKFQQNKILKDYLLNTGDKVLVEASPSDAIWGIGLHQDERQIENPHTWRGTNLLGFALMEARDFIRNKDTGQ</sequence>
<gene>
    <name evidence="4" type="ORF">ACFQ21_29590</name>
</gene>